<dbReference type="Proteomes" id="UP000070080">
    <property type="component" value="Unassembled WGS sequence"/>
</dbReference>
<dbReference type="InterPro" id="IPR001173">
    <property type="entry name" value="Glyco_trans_2-like"/>
</dbReference>
<dbReference type="InterPro" id="IPR029044">
    <property type="entry name" value="Nucleotide-diphossugar_trans"/>
</dbReference>
<reference evidence="4" key="1">
    <citation type="submission" date="2016-01" db="EMBL/GenBank/DDBJ databases">
        <authorList>
            <person name="Mitreva M."/>
            <person name="Pepin K.H."/>
            <person name="Mihindukulasuriya K.A."/>
            <person name="Fulton R."/>
            <person name="Fronick C."/>
            <person name="O'Laughlin M."/>
            <person name="Miner T."/>
            <person name="Herter B."/>
            <person name="Rosa B.A."/>
            <person name="Cordes M."/>
            <person name="Tomlinson C."/>
            <person name="Wollam A."/>
            <person name="Palsikar V.B."/>
            <person name="Mardis E.R."/>
            <person name="Wilson R.K."/>
        </authorList>
    </citation>
    <scope>NUCLEOTIDE SEQUENCE [LARGE SCALE GENOMIC DNA]</scope>
    <source>
        <strain evidence="4">KA00274</strain>
    </source>
</reference>
<dbReference type="RefSeq" id="WP_066714065.1">
    <property type="nucleotide sequence ID" value="NZ_JARFNM010000001.1"/>
</dbReference>
<protein>
    <submittedName>
        <fullName evidence="3">Glycosyltransferase, group 2 family protein</fullName>
    </submittedName>
</protein>
<accession>A0A133YCX9</accession>
<dbReference type="AlphaFoldDB" id="A0A133YCX9"/>
<dbReference type="SUPFAM" id="SSF53448">
    <property type="entry name" value="Nucleotide-diphospho-sugar transferases"/>
    <property type="match status" value="1"/>
</dbReference>
<feature type="transmembrane region" description="Helical" evidence="1">
    <location>
        <begin position="336"/>
        <end position="358"/>
    </location>
</feature>
<dbReference type="GO" id="GO:0016758">
    <property type="term" value="F:hexosyltransferase activity"/>
    <property type="evidence" value="ECO:0007669"/>
    <property type="project" value="UniProtKB-ARBA"/>
</dbReference>
<organism evidence="3 4">
    <name type="scientific">Amygdalobacter nucleatus</name>
    <dbReference type="NCBI Taxonomy" id="3029274"/>
    <lineage>
        <taxon>Bacteria</taxon>
        <taxon>Bacillati</taxon>
        <taxon>Bacillota</taxon>
        <taxon>Clostridia</taxon>
        <taxon>Eubacteriales</taxon>
        <taxon>Oscillospiraceae</taxon>
        <taxon>Amygdalobacter</taxon>
    </lineage>
</organism>
<dbReference type="Gene3D" id="3.90.550.10">
    <property type="entry name" value="Spore Coat Polysaccharide Biosynthesis Protein SpsA, Chain A"/>
    <property type="match status" value="1"/>
</dbReference>
<keyword evidence="1" id="KW-1133">Transmembrane helix</keyword>
<dbReference type="OrthoDB" id="9810303at2"/>
<dbReference type="Pfam" id="PF00535">
    <property type="entry name" value="Glycos_transf_2"/>
    <property type="match status" value="1"/>
</dbReference>
<evidence type="ECO:0000313" key="3">
    <source>
        <dbReference type="EMBL" id="KXB40991.1"/>
    </source>
</evidence>
<dbReference type="EMBL" id="LSCV01000021">
    <property type="protein sequence ID" value="KXB40991.1"/>
    <property type="molecule type" value="Genomic_DNA"/>
</dbReference>
<keyword evidence="1" id="KW-0812">Transmembrane</keyword>
<evidence type="ECO:0000313" key="4">
    <source>
        <dbReference type="Proteomes" id="UP000070080"/>
    </source>
</evidence>
<keyword evidence="4" id="KW-1185">Reference proteome</keyword>
<dbReference type="CDD" id="cd00761">
    <property type="entry name" value="Glyco_tranf_GTA_type"/>
    <property type="match status" value="1"/>
</dbReference>
<sequence length="366" mass="42696">MSKKVLTIIIPAYNSEVYLERALISLLAYKENLDIIIVNDGSTDKTASIAQTYVERYPDAIRLLNKANGGHGSAINLALKYACGTYVKVLDSDDYFVSEALEALVMLINELTQNATFPDLIFTDYTLEILKQNYRPMLSEFSPKELYPLQRDKKFFYIDNKLGHVLPSKQLFAWDEVKKWSFRDLLIMHTLCYRLDFLRSINLCLPEGVFYEDNYYSLVPLQSVKSMFYLPVNLYVYYIGRPDQSVNLQKIIKNYRHQVKVIKAMLHNLHYDENLHTQAYVLKDLTVKHMARMYEVCQLIYLLEPTDEHKRAVKEVKAAFKSKGPQLWHSVKRKKLVIFLNFACRYLLGLAQFILACLRKLKIINV</sequence>
<gene>
    <name evidence="3" type="ORF">HMPREF1872_00769</name>
</gene>
<keyword evidence="3" id="KW-0808">Transferase</keyword>
<proteinExistence type="predicted"/>
<evidence type="ECO:0000259" key="2">
    <source>
        <dbReference type="Pfam" id="PF00535"/>
    </source>
</evidence>
<name>A0A133YCX9_9FIRM</name>
<dbReference type="PANTHER" id="PTHR22916">
    <property type="entry name" value="GLYCOSYLTRANSFERASE"/>
    <property type="match status" value="1"/>
</dbReference>
<feature type="domain" description="Glycosyltransferase 2-like" evidence="2">
    <location>
        <begin position="7"/>
        <end position="141"/>
    </location>
</feature>
<keyword evidence="1" id="KW-0472">Membrane</keyword>
<dbReference type="STRING" id="1497955.HMPREF1872_00769"/>
<dbReference type="PANTHER" id="PTHR22916:SF3">
    <property type="entry name" value="UDP-GLCNAC:BETAGAL BETA-1,3-N-ACETYLGLUCOSAMINYLTRANSFERASE-LIKE PROTEIN 1"/>
    <property type="match status" value="1"/>
</dbReference>
<comment type="caution">
    <text evidence="3">The sequence shown here is derived from an EMBL/GenBank/DDBJ whole genome shotgun (WGS) entry which is preliminary data.</text>
</comment>
<evidence type="ECO:0000256" key="1">
    <source>
        <dbReference type="SAM" id="Phobius"/>
    </source>
</evidence>